<dbReference type="PROSITE" id="PS50894">
    <property type="entry name" value="HPT"/>
    <property type="match status" value="1"/>
</dbReference>
<dbReference type="SMART" id="SM00387">
    <property type="entry name" value="HATPase_c"/>
    <property type="match status" value="1"/>
</dbReference>
<dbReference type="Gene3D" id="3.30.565.10">
    <property type="entry name" value="Histidine kinase-like ATPase, C-terminal domain"/>
    <property type="match status" value="1"/>
</dbReference>
<keyword evidence="10" id="KW-1185">Reference proteome</keyword>
<keyword evidence="6" id="KW-0175">Coiled coil</keyword>
<evidence type="ECO:0000256" key="7">
    <source>
        <dbReference type="SAM" id="Phobius"/>
    </source>
</evidence>
<keyword evidence="4 7" id="KW-0472">Membrane</keyword>
<keyword evidence="3 7" id="KW-1133">Transmembrane helix</keyword>
<dbReference type="SUPFAM" id="SSF55874">
    <property type="entry name" value="ATPase domain of HSP90 chaperone/DNA topoisomerase II/histidine kinase"/>
    <property type="match status" value="1"/>
</dbReference>
<evidence type="ECO:0000313" key="10">
    <source>
        <dbReference type="Proteomes" id="UP001597297"/>
    </source>
</evidence>
<evidence type="ECO:0000256" key="1">
    <source>
        <dbReference type="ARBA" id="ARBA00004141"/>
    </source>
</evidence>
<dbReference type="InterPro" id="IPR051315">
    <property type="entry name" value="Bact_Chemotaxis_CheA"/>
</dbReference>
<feature type="domain" description="HPt" evidence="8">
    <location>
        <begin position="457"/>
        <end position="572"/>
    </location>
</feature>
<dbReference type="Gene3D" id="1.20.120.160">
    <property type="entry name" value="HPT domain"/>
    <property type="match status" value="1"/>
</dbReference>
<dbReference type="InterPro" id="IPR036641">
    <property type="entry name" value="HPT_dom_sf"/>
</dbReference>
<evidence type="ECO:0000256" key="3">
    <source>
        <dbReference type="ARBA" id="ARBA00022989"/>
    </source>
</evidence>
<sequence>MKKVALQETMKKGRGFLDLQSYRGIQFSGVLFVVLMTGMLVANMVISNSLKDDSAGINLAGRQRMLSQQMTKSVAAVQSSLMAGDIEDAKGFQEELSLSSGLFNDTLLAFRNGGSTTGADGGLVYLEKIEDVHLLGAVEEASRLWDEVSGAVFKVANNDLGTLDVEAVEAARNQMSETNLSLLELMNQLTVGLENKAESKSDILQWVMAGALLLVVGNFAYVILYSVGLLKKRDRKLKLFSDDLVAKNAELVGTNEELEAAKEEIFETNKMLEGTLESLRRSSDEAQQRASEQEKLTVDLNRLKEESDTIFNTVDHGLCLIDPEFKIGRRISAATYSIFETKRLSGISFLELMQPLISERDLMTLERFLKLHFQTKTSTRQLKKYNPLKKIEITLKWDEDGFVSKHLSFEFERIFEGNSIIAVLITITDVTETTALENELKRASADQERKTDLLLEVVQCDSKEFEQYLSETEHVVEEINGLLRSRDADFEGDGVPVAELVEKAFKLVYKIRGGAVLLGLESIVEVALEMEATLTHLRNRSEVRGDEFLGALVQLTALRDRLSDYRELTQSVLKEHATGRALEASKSASVGLAEELSRFAGKLASDLGKEVYVRSRLEMDAMSSKAFRALKDVMIQVVCNSLVHGIEPPRERSERGKLAEGSIVLHCIKSESVENVLGCPCYALTFRDDGAGMDIEAIKDKALSHGIIGVHEAEKMTKAEIASLVFKPNFSMQWGASEYAGHGAGMGIVRDVVISQFGGKVSISYVAGKYLQIHCLIPAANLENVDGSGMDDYYAAEACAHALSGENEGGSGHGS</sequence>
<comment type="caution">
    <text evidence="5">Lacks conserved residue(s) required for the propagation of feature annotation.</text>
</comment>
<dbReference type="PANTHER" id="PTHR43395">
    <property type="entry name" value="SENSOR HISTIDINE KINASE CHEA"/>
    <property type="match status" value="1"/>
</dbReference>
<evidence type="ECO:0000256" key="4">
    <source>
        <dbReference type="ARBA" id="ARBA00023136"/>
    </source>
</evidence>
<dbReference type="InterPro" id="IPR008207">
    <property type="entry name" value="Sig_transdc_His_kin_Hpt_dom"/>
</dbReference>
<dbReference type="InterPro" id="IPR036890">
    <property type="entry name" value="HATPase_C_sf"/>
</dbReference>
<evidence type="ECO:0000259" key="8">
    <source>
        <dbReference type="PROSITE" id="PS50894"/>
    </source>
</evidence>
<feature type="transmembrane region" description="Helical" evidence="7">
    <location>
        <begin position="203"/>
        <end position="230"/>
    </location>
</feature>
<evidence type="ECO:0000256" key="2">
    <source>
        <dbReference type="ARBA" id="ARBA00022692"/>
    </source>
</evidence>
<comment type="caution">
    <text evidence="9">The sequence shown here is derived from an EMBL/GenBank/DDBJ whole genome shotgun (WGS) entry which is preliminary data.</text>
</comment>
<evidence type="ECO:0000313" key="9">
    <source>
        <dbReference type="EMBL" id="MFD2275136.1"/>
    </source>
</evidence>
<feature type="transmembrane region" description="Helical" evidence="7">
    <location>
        <begin position="21"/>
        <end position="46"/>
    </location>
</feature>
<dbReference type="InterPro" id="IPR029095">
    <property type="entry name" value="NarX-like_N"/>
</dbReference>
<accession>A0ABW5DXU6</accession>
<dbReference type="RefSeq" id="WP_377094881.1">
    <property type="nucleotide sequence ID" value="NZ_JBHSJM010000001.1"/>
</dbReference>
<evidence type="ECO:0000256" key="6">
    <source>
        <dbReference type="SAM" id="Coils"/>
    </source>
</evidence>
<dbReference type="SUPFAM" id="SSF47226">
    <property type="entry name" value="Histidine-containing phosphotransfer domain, HPT domain"/>
    <property type="match status" value="1"/>
</dbReference>
<comment type="subcellular location">
    <subcellularLocation>
        <location evidence="1">Membrane</location>
        <topology evidence="1">Multi-pass membrane protein</topology>
    </subcellularLocation>
</comment>
<dbReference type="InterPro" id="IPR003594">
    <property type="entry name" value="HATPase_dom"/>
</dbReference>
<protein>
    <submittedName>
        <fullName evidence="9">Type IV pili methyl-accepting chemotaxis transducer N-terminal domain-containing protein</fullName>
    </submittedName>
</protein>
<dbReference type="Gene3D" id="3.30.450.20">
    <property type="entry name" value="PAS domain"/>
    <property type="match status" value="1"/>
</dbReference>
<keyword evidence="2 7" id="KW-0812">Transmembrane</keyword>
<gene>
    <name evidence="9" type="ORF">ACFSQZ_01535</name>
</gene>
<dbReference type="Pfam" id="PF13675">
    <property type="entry name" value="PilJ"/>
    <property type="match status" value="1"/>
</dbReference>
<organism evidence="9 10">
    <name type="scientific">Rubritalea spongiae</name>
    <dbReference type="NCBI Taxonomy" id="430797"/>
    <lineage>
        <taxon>Bacteria</taxon>
        <taxon>Pseudomonadati</taxon>
        <taxon>Verrucomicrobiota</taxon>
        <taxon>Verrucomicrobiia</taxon>
        <taxon>Verrucomicrobiales</taxon>
        <taxon>Rubritaleaceae</taxon>
        <taxon>Rubritalea</taxon>
    </lineage>
</organism>
<feature type="coiled-coil region" evidence="6">
    <location>
        <begin position="244"/>
        <end position="306"/>
    </location>
</feature>
<dbReference type="PANTHER" id="PTHR43395:SF1">
    <property type="entry name" value="CHEMOTAXIS PROTEIN CHEA"/>
    <property type="match status" value="1"/>
</dbReference>
<name>A0ABW5DXU6_9BACT</name>
<evidence type="ECO:0000256" key="5">
    <source>
        <dbReference type="PROSITE-ProRule" id="PRU00110"/>
    </source>
</evidence>
<dbReference type="Proteomes" id="UP001597297">
    <property type="component" value="Unassembled WGS sequence"/>
</dbReference>
<proteinExistence type="predicted"/>
<dbReference type="EMBL" id="JBHUJC010000003">
    <property type="protein sequence ID" value="MFD2275136.1"/>
    <property type="molecule type" value="Genomic_DNA"/>
</dbReference>
<reference evidence="10" key="1">
    <citation type="journal article" date="2019" name="Int. J. Syst. Evol. Microbiol.">
        <title>The Global Catalogue of Microorganisms (GCM) 10K type strain sequencing project: providing services to taxonomists for standard genome sequencing and annotation.</title>
        <authorList>
            <consortium name="The Broad Institute Genomics Platform"/>
            <consortium name="The Broad Institute Genome Sequencing Center for Infectious Disease"/>
            <person name="Wu L."/>
            <person name="Ma J."/>
        </authorList>
    </citation>
    <scope>NUCLEOTIDE SEQUENCE [LARGE SCALE GENOMIC DNA]</scope>
    <source>
        <strain evidence="10">JCM 16545</strain>
    </source>
</reference>